<reference evidence="1" key="2">
    <citation type="submission" date="2020-09" db="EMBL/GenBank/DDBJ databases">
        <authorList>
            <person name="Sun Q."/>
            <person name="Zhou Y."/>
        </authorList>
    </citation>
    <scope>NUCLEOTIDE SEQUENCE</scope>
    <source>
        <strain evidence="1">CGMCC 1.12360</strain>
    </source>
</reference>
<evidence type="ECO:0000313" key="1">
    <source>
        <dbReference type="EMBL" id="GGH75549.1"/>
    </source>
</evidence>
<accession>A0A8J2ZSY1</accession>
<evidence type="ECO:0000313" key="2">
    <source>
        <dbReference type="Proteomes" id="UP000602050"/>
    </source>
</evidence>
<gene>
    <name evidence="1" type="ORF">GCM10010978_15540</name>
</gene>
<comment type="caution">
    <text evidence="1">The sequence shown here is derived from an EMBL/GenBank/DDBJ whole genome shotgun (WGS) entry which is preliminary data.</text>
</comment>
<proteinExistence type="predicted"/>
<name>A0A8J2ZSY1_9BACI</name>
<protein>
    <submittedName>
        <fullName evidence="1">Uncharacterized protein</fullName>
    </submittedName>
</protein>
<dbReference type="AlphaFoldDB" id="A0A8J2ZSY1"/>
<sequence length="57" mass="6803">MERRMQKIPGFSRKNDALEWLSVSERKAEHPFLVMSNEVEIGEQNNRRKVVDSLFLR</sequence>
<organism evidence="1 2">
    <name type="scientific">Compostibacillus humi</name>
    <dbReference type="NCBI Taxonomy" id="1245525"/>
    <lineage>
        <taxon>Bacteria</taxon>
        <taxon>Bacillati</taxon>
        <taxon>Bacillota</taxon>
        <taxon>Bacilli</taxon>
        <taxon>Bacillales</taxon>
        <taxon>Bacillaceae</taxon>
        <taxon>Compostibacillus</taxon>
    </lineage>
</organism>
<reference evidence="1" key="1">
    <citation type="journal article" date="2014" name="Int. J. Syst. Evol. Microbiol.">
        <title>Complete genome sequence of Corynebacterium casei LMG S-19264T (=DSM 44701T), isolated from a smear-ripened cheese.</title>
        <authorList>
            <consortium name="US DOE Joint Genome Institute (JGI-PGF)"/>
            <person name="Walter F."/>
            <person name="Albersmeier A."/>
            <person name="Kalinowski J."/>
            <person name="Ruckert C."/>
        </authorList>
    </citation>
    <scope>NUCLEOTIDE SEQUENCE</scope>
    <source>
        <strain evidence="1">CGMCC 1.12360</strain>
    </source>
</reference>
<dbReference type="EMBL" id="BMEV01000023">
    <property type="protein sequence ID" value="GGH75549.1"/>
    <property type="molecule type" value="Genomic_DNA"/>
</dbReference>
<dbReference type="Proteomes" id="UP000602050">
    <property type="component" value="Unassembled WGS sequence"/>
</dbReference>
<keyword evidence="2" id="KW-1185">Reference proteome</keyword>